<evidence type="ECO:0000256" key="10">
    <source>
        <dbReference type="RuleBase" id="RU361238"/>
    </source>
</evidence>
<evidence type="ECO:0000256" key="3">
    <source>
        <dbReference type="ARBA" id="ARBA00022651"/>
    </source>
</evidence>
<keyword evidence="3" id="KW-0119">Carbohydrate metabolism</keyword>
<evidence type="ECO:0000256" key="8">
    <source>
        <dbReference type="ARBA" id="ARBA00023157"/>
    </source>
</evidence>
<dbReference type="Proteomes" id="UP001365128">
    <property type="component" value="Unassembled WGS sequence"/>
</dbReference>
<protein>
    <recommendedName>
        <fullName evidence="10">Carboxylic ester hydrolase</fullName>
        <ecNumber evidence="10">3.1.1.-</ecNumber>
    </recommendedName>
</protein>
<evidence type="ECO:0000256" key="9">
    <source>
        <dbReference type="ARBA" id="ARBA00034075"/>
    </source>
</evidence>
<evidence type="ECO:0000313" key="11">
    <source>
        <dbReference type="EMBL" id="KAK7556704.1"/>
    </source>
</evidence>
<dbReference type="InterPro" id="IPR029058">
    <property type="entry name" value="AB_hydrolase_fold"/>
</dbReference>
<evidence type="ECO:0000313" key="12">
    <source>
        <dbReference type="Proteomes" id="UP001365128"/>
    </source>
</evidence>
<keyword evidence="7" id="KW-0106">Calcium</keyword>
<evidence type="ECO:0000256" key="1">
    <source>
        <dbReference type="ARBA" id="ARBA00006249"/>
    </source>
</evidence>
<keyword evidence="2" id="KW-0719">Serine esterase</keyword>
<keyword evidence="4" id="KW-0479">Metal-binding</keyword>
<keyword evidence="3" id="KW-0624">Polysaccharide degradation</keyword>
<keyword evidence="3" id="KW-0858">Xylan degradation</keyword>
<sequence length="590" mass="63877">MSTECREATIKCSKFPASFCRLAVQYLRAENREGALLLQSARIACRDCFDPEFSQRPLAAMWRSSRLAVLPATATLSLLFFLISPVKVACLTETQGKCGQLQARASQGLANFHITNTSIAEVGAVDDVEIPFCRLFGQISYGTNDSLAVEVWMPEANIWNNRFLTVGNGGFAGVIDTASMAEYLNQGFAVAGGDSGHLAAENNDGGGAPNTYLPYMHDKDQVKAWIHDSIALLTPVAKQLVQTYYDEPAKYSYFAGCSTGGGQGFALSQRHPELFDGIYAGSPGNWYSHLMLSFLWNAQKTKGDAYLSQDLLNHITSKVIEACDLDDGAADQLVQNPLSCKFDIDTLACEPGAPNSTTCLSDVQLQAAKAIYAGPKDARDGAVVYPGFTLGSEAVWAEGQEGALADSYATALLQNLVFNNLNWSTDSFNWASDIDKVDEFAGLLIDSTSTDLVSFKERGGKMIVSQGWADPYNAPTLPIDYLNALGERFGGDVSDFFTVFMVPGGGHCGSASYYDSVPANYHGVDALVEWVEYGVKPQSIVSDEPSDGSNRTSKLCPWPKIAKFVGNDTDSADSYDCQLEKNRLGRNFQA</sequence>
<dbReference type="EMBL" id="JBBPDW010000001">
    <property type="protein sequence ID" value="KAK7556704.1"/>
    <property type="molecule type" value="Genomic_DNA"/>
</dbReference>
<proteinExistence type="inferred from homology"/>
<reference evidence="11 12" key="1">
    <citation type="submission" date="2024-04" db="EMBL/GenBank/DDBJ databases">
        <title>Phyllosticta paracitricarpa is synonymous to the EU quarantine fungus P. citricarpa based on phylogenomic analyses.</title>
        <authorList>
            <consortium name="Lawrence Berkeley National Laboratory"/>
            <person name="Van Ingen-Buijs V.A."/>
            <person name="Van Westerhoven A.C."/>
            <person name="Haridas S."/>
            <person name="Skiadas P."/>
            <person name="Martin F."/>
            <person name="Groenewald J.Z."/>
            <person name="Crous P.W."/>
            <person name="Seidl M.F."/>
        </authorList>
    </citation>
    <scope>NUCLEOTIDE SEQUENCE [LARGE SCALE GENOMIC DNA]</scope>
    <source>
        <strain evidence="11 12">CBS 122670</strain>
    </source>
</reference>
<keyword evidence="8" id="KW-1015">Disulfide bond</keyword>
<evidence type="ECO:0000256" key="7">
    <source>
        <dbReference type="ARBA" id="ARBA00022837"/>
    </source>
</evidence>
<gene>
    <name evidence="11" type="ORF">IWX46DRAFT_586038</name>
</gene>
<evidence type="ECO:0000256" key="4">
    <source>
        <dbReference type="ARBA" id="ARBA00022723"/>
    </source>
</evidence>
<dbReference type="PANTHER" id="PTHR33938">
    <property type="entry name" value="FERULOYL ESTERASE B-RELATED"/>
    <property type="match status" value="1"/>
</dbReference>
<evidence type="ECO:0000256" key="6">
    <source>
        <dbReference type="ARBA" id="ARBA00022801"/>
    </source>
</evidence>
<keyword evidence="5" id="KW-0732">Signal</keyword>
<dbReference type="Gene3D" id="3.40.50.1820">
    <property type="entry name" value="alpha/beta hydrolase"/>
    <property type="match status" value="1"/>
</dbReference>
<organism evidence="11 12">
    <name type="scientific">Phyllosticta citricarpa</name>
    <dbReference type="NCBI Taxonomy" id="55181"/>
    <lineage>
        <taxon>Eukaryota</taxon>
        <taxon>Fungi</taxon>
        <taxon>Dikarya</taxon>
        <taxon>Ascomycota</taxon>
        <taxon>Pezizomycotina</taxon>
        <taxon>Dothideomycetes</taxon>
        <taxon>Dothideomycetes incertae sedis</taxon>
        <taxon>Botryosphaeriales</taxon>
        <taxon>Phyllostictaceae</taxon>
        <taxon>Phyllosticta</taxon>
    </lineage>
</organism>
<evidence type="ECO:0000256" key="5">
    <source>
        <dbReference type="ARBA" id="ARBA00022729"/>
    </source>
</evidence>
<dbReference type="Pfam" id="PF07519">
    <property type="entry name" value="Tannase"/>
    <property type="match status" value="1"/>
</dbReference>
<name>A0ABR1MQH8_9PEZI</name>
<comment type="similarity">
    <text evidence="1 10">Belongs to the tannase family.</text>
</comment>
<comment type="catalytic activity">
    <reaction evidence="9">
        <text>feruloyl-polysaccharide + H2O = ferulate + polysaccharide.</text>
        <dbReference type="EC" id="3.1.1.73"/>
    </reaction>
</comment>
<accession>A0ABR1MQH8</accession>
<dbReference type="InterPro" id="IPR011118">
    <property type="entry name" value="Tannase/feruloyl_esterase"/>
</dbReference>
<dbReference type="PANTHER" id="PTHR33938:SF15">
    <property type="entry name" value="FERULOYL ESTERASE B-RELATED"/>
    <property type="match status" value="1"/>
</dbReference>
<keyword evidence="12" id="KW-1185">Reference proteome</keyword>
<dbReference type="EC" id="3.1.1.-" evidence="10"/>
<dbReference type="SUPFAM" id="SSF53474">
    <property type="entry name" value="alpha/beta-Hydrolases"/>
    <property type="match status" value="1"/>
</dbReference>
<evidence type="ECO:0000256" key="2">
    <source>
        <dbReference type="ARBA" id="ARBA00022487"/>
    </source>
</evidence>
<comment type="caution">
    <text evidence="11">The sequence shown here is derived from an EMBL/GenBank/DDBJ whole genome shotgun (WGS) entry which is preliminary data.</text>
</comment>
<keyword evidence="6 10" id="KW-0378">Hydrolase</keyword>